<sequence>MNKYILSFLITSTLAVAQEVSVFGAGDLNAKNPYGLNSSEKHILKNQKNLNSLTSKVSDVKLLIDSLNKRIEGLESIYEGDSSKLNSTVLKMNQLMQKVDMSSDVASKNSADTEEIKNVSEQLLNMKEETDKEVKKSISTLKRAVSKLSKLVNKINSQYVSENELKTNMNQFVTRAEFEALKKAVGVKSTSSSKVSSTPVTVAKVEKKNKKLTATDRRNLSASAKEDYKNRNFTKAIPKFEQLVELNYKPAEGNYYLAEMWYVRKKYDLAISHFKKSAILYDQAAYMPTLLLHSAISFEKTNDKENAKSFYSTLIDLYPSSSESKVAKKNLSKL</sequence>
<dbReference type="OrthoDB" id="5338882at2"/>
<feature type="signal peptide" evidence="1">
    <location>
        <begin position="1"/>
        <end position="17"/>
    </location>
</feature>
<evidence type="ECO:0000313" key="3">
    <source>
        <dbReference type="Proteomes" id="UP000186074"/>
    </source>
</evidence>
<feature type="chain" id="PRO_5011958644" evidence="1">
    <location>
        <begin position="18"/>
        <end position="334"/>
    </location>
</feature>
<keyword evidence="1" id="KW-0732">Signal</keyword>
<dbReference type="Pfam" id="PF13432">
    <property type="entry name" value="TPR_16"/>
    <property type="match status" value="1"/>
</dbReference>
<dbReference type="Proteomes" id="UP000186074">
    <property type="component" value="Chromosome"/>
</dbReference>
<dbReference type="SUPFAM" id="SSF48452">
    <property type="entry name" value="TPR-like"/>
    <property type="match status" value="1"/>
</dbReference>
<keyword evidence="3" id="KW-1185">Reference proteome</keyword>
<dbReference type="Pfam" id="PF13174">
    <property type="entry name" value="TPR_6"/>
    <property type="match status" value="1"/>
</dbReference>
<dbReference type="AlphaFoldDB" id="A0A1P8KNZ8"/>
<dbReference type="STRING" id="1850254.LPB137_10490"/>
<dbReference type="InterPro" id="IPR019734">
    <property type="entry name" value="TPR_rpt"/>
</dbReference>
<dbReference type="Gene3D" id="1.25.40.10">
    <property type="entry name" value="Tetratricopeptide repeat domain"/>
    <property type="match status" value="1"/>
</dbReference>
<evidence type="ECO:0000313" key="2">
    <source>
        <dbReference type="EMBL" id="APW66243.1"/>
    </source>
</evidence>
<protein>
    <submittedName>
        <fullName evidence="2">Uncharacterized protein</fullName>
    </submittedName>
</protein>
<dbReference type="RefSeq" id="WP_076087782.1">
    <property type="nucleotide sequence ID" value="NZ_CP019070.1"/>
</dbReference>
<accession>A0A1P8KNZ8</accession>
<organism evidence="2 3">
    <name type="scientific">Poseidonibacter parvus</name>
    <dbReference type="NCBI Taxonomy" id="1850254"/>
    <lineage>
        <taxon>Bacteria</taxon>
        <taxon>Pseudomonadati</taxon>
        <taxon>Campylobacterota</taxon>
        <taxon>Epsilonproteobacteria</taxon>
        <taxon>Campylobacterales</taxon>
        <taxon>Arcobacteraceae</taxon>
        <taxon>Poseidonibacter</taxon>
    </lineage>
</organism>
<proteinExistence type="predicted"/>
<evidence type="ECO:0000256" key="1">
    <source>
        <dbReference type="SAM" id="SignalP"/>
    </source>
</evidence>
<dbReference type="EMBL" id="CP019070">
    <property type="protein sequence ID" value="APW66243.1"/>
    <property type="molecule type" value="Genomic_DNA"/>
</dbReference>
<dbReference type="KEGG" id="alp:LPB137_10490"/>
<gene>
    <name evidence="2" type="ORF">LPB137_10490</name>
</gene>
<dbReference type="InterPro" id="IPR011990">
    <property type="entry name" value="TPR-like_helical_dom_sf"/>
</dbReference>
<name>A0A1P8KNZ8_9BACT</name>
<reference evidence="2 3" key="1">
    <citation type="submission" date="2017-01" db="EMBL/GenBank/DDBJ databases">
        <title>Genome sequencing of Arcobacter sp. LPB0137.</title>
        <authorList>
            <person name="Lee G.-W."/>
            <person name="Yi H."/>
        </authorList>
    </citation>
    <scope>NUCLEOTIDE SEQUENCE [LARGE SCALE GENOMIC DNA]</scope>
    <source>
        <strain evidence="2 3">LPB0137</strain>
    </source>
</reference>